<name>A0A5B6V155_9ROSI</name>
<proteinExistence type="predicted"/>
<dbReference type="AlphaFoldDB" id="A0A5B6V155"/>
<sequence length="66" mass="7337">METNRESYFSKGKTDTHKVLSCFKFFGGTIGFKPIINLVISVRIGASMEDWIGTSCLNFEGLLATE</sequence>
<dbReference type="Proteomes" id="UP000325315">
    <property type="component" value="Unassembled WGS sequence"/>
</dbReference>
<gene>
    <name evidence="1" type="ORF">EPI10_029271</name>
</gene>
<evidence type="ECO:0000313" key="1">
    <source>
        <dbReference type="EMBL" id="KAA3462820.1"/>
    </source>
</evidence>
<keyword evidence="2" id="KW-1185">Reference proteome</keyword>
<evidence type="ECO:0000313" key="2">
    <source>
        <dbReference type="Proteomes" id="UP000325315"/>
    </source>
</evidence>
<accession>A0A5B6V155</accession>
<organism evidence="1 2">
    <name type="scientific">Gossypium australe</name>
    <dbReference type="NCBI Taxonomy" id="47621"/>
    <lineage>
        <taxon>Eukaryota</taxon>
        <taxon>Viridiplantae</taxon>
        <taxon>Streptophyta</taxon>
        <taxon>Embryophyta</taxon>
        <taxon>Tracheophyta</taxon>
        <taxon>Spermatophyta</taxon>
        <taxon>Magnoliopsida</taxon>
        <taxon>eudicotyledons</taxon>
        <taxon>Gunneridae</taxon>
        <taxon>Pentapetalae</taxon>
        <taxon>rosids</taxon>
        <taxon>malvids</taxon>
        <taxon>Malvales</taxon>
        <taxon>Malvaceae</taxon>
        <taxon>Malvoideae</taxon>
        <taxon>Gossypium</taxon>
    </lineage>
</organism>
<protein>
    <submittedName>
        <fullName evidence="1">Uncharacterized protein</fullName>
    </submittedName>
</protein>
<dbReference type="EMBL" id="SMMG02000009">
    <property type="protein sequence ID" value="KAA3462820.1"/>
    <property type="molecule type" value="Genomic_DNA"/>
</dbReference>
<comment type="caution">
    <text evidence="1">The sequence shown here is derived from an EMBL/GenBank/DDBJ whole genome shotgun (WGS) entry which is preliminary data.</text>
</comment>
<reference evidence="2" key="1">
    <citation type="journal article" date="2019" name="Plant Biotechnol. J.">
        <title>Genome sequencing of the Australian wild diploid species Gossypium australe highlights disease resistance and delayed gland morphogenesis.</title>
        <authorList>
            <person name="Cai Y."/>
            <person name="Cai X."/>
            <person name="Wang Q."/>
            <person name="Wang P."/>
            <person name="Zhang Y."/>
            <person name="Cai C."/>
            <person name="Xu Y."/>
            <person name="Wang K."/>
            <person name="Zhou Z."/>
            <person name="Wang C."/>
            <person name="Geng S."/>
            <person name="Li B."/>
            <person name="Dong Q."/>
            <person name="Hou Y."/>
            <person name="Wang H."/>
            <person name="Ai P."/>
            <person name="Liu Z."/>
            <person name="Yi F."/>
            <person name="Sun M."/>
            <person name="An G."/>
            <person name="Cheng J."/>
            <person name="Zhang Y."/>
            <person name="Shi Q."/>
            <person name="Xie Y."/>
            <person name="Shi X."/>
            <person name="Chang Y."/>
            <person name="Huang F."/>
            <person name="Chen Y."/>
            <person name="Hong S."/>
            <person name="Mi L."/>
            <person name="Sun Q."/>
            <person name="Zhang L."/>
            <person name="Zhou B."/>
            <person name="Peng R."/>
            <person name="Zhang X."/>
            <person name="Liu F."/>
        </authorList>
    </citation>
    <scope>NUCLEOTIDE SEQUENCE [LARGE SCALE GENOMIC DNA]</scope>
    <source>
        <strain evidence="2">cv. PA1801</strain>
    </source>
</reference>